<gene>
    <name evidence="6" type="ORF">DFR30_2609</name>
</gene>
<evidence type="ECO:0000259" key="5">
    <source>
        <dbReference type="PROSITE" id="PS51123"/>
    </source>
</evidence>
<feature type="domain" description="OmpA-like" evidence="5">
    <location>
        <begin position="229"/>
        <end position="345"/>
    </location>
</feature>
<dbReference type="PRINTS" id="PR01021">
    <property type="entry name" value="OMPADOMAIN"/>
</dbReference>
<keyword evidence="2 3" id="KW-0472">Membrane</keyword>
<dbReference type="CDD" id="cd07185">
    <property type="entry name" value="OmpA_C-like"/>
    <property type="match status" value="1"/>
</dbReference>
<keyword evidence="7" id="KW-1185">Reference proteome</keyword>
<dbReference type="PANTHER" id="PTHR30329">
    <property type="entry name" value="STATOR ELEMENT OF FLAGELLAR MOTOR COMPLEX"/>
    <property type="match status" value="1"/>
</dbReference>
<sequence length="345" mass="40409">MMTNRHKFIRENVRVFQVFSDKVTFGMLLCKWCAIKKLERQTQGVGLLRRKQAMIILYKTLFPASCVLVFSLFSLPVFANLQQFQSNWEESKWVVDATPKHCSLTHRIPRFGRVRFEQHSGQRLKFSLFADQPPVREQQAQIQSEAPPWKHQEVQRDLGSFRLKEGKTPLSIPRDQALRLYYELEQGMQPTIEFDDWGDGRDKVRVTLMPVRFREALPKFLECTAGLHYLDFEPRAEKRVFFSTNSASLSRKARRILEDIARDYRKKPDFRIVLGGHADERGDPDFNMALSHKRAGMVARYLRSRGVPAKSIESRYFGESQPEVEQSNDRAWAKNRRVTVWIANR</sequence>
<dbReference type="Pfam" id="PF18393">
    <property type="entry name" value="MotY_N"/>
    <property type="match status" value="1"/>
</dbReference>
<keyword evidence="4" id="KW-0812">Transmembrane</keyword>
<dbReference type="PRINTS" id="PR01023">
    <property type="entry name" value="NAFLGMOTY"/>
</dbReference>
<dbReference type="SUPFAM" id="SSF103088">
    <property type="entry name" value="OmpA-like"/>
    <property type="match status" value="1"/>
</dbReference>
<comment type="caution">
    <text evidence="6">The sequence shown here is derived from an EMBL/GenBank/DDBJ whole genome shotgun (WGS) entry which is preliminary data.</text>
</comment>
<dbReference type="Pfam" id="PF00691">
    <property type="entry name" value="OmpA"/>
    <property type="match status" value="1"/>
</dbReference>
<protein>
    <submittedName>
        <fullName evidence="6">Outer membrane protein OmpA-like peptidoglycan-associated protein</fullName>
    </submittedName>
</protein>
<dbReference type="Gene3D" id="3.30.1330.60">
    <property type="entry name" value="OmpA-like domain"/>
    <property type="match status" value="1"/>
</dbReference>
<name>A0A4R1HIM5_9GAMM</name>
<dbReference type="InterPro" id="IPR036737">
    <property type="entry name" value="OmpA-like_sf"/>
</dbReference>
<accession>A0A4R1HIM5</accession>
<dbReference type="Gene3D" id="2.60.40.2540">
    <property type="match status" value="1"/>
</dbReference>
<feature type="transmembrane region" description="Helical" evidence="4">
    <location>
        <begin position="56"/>
        <end position="79"/>
    </location>
</feature>
<dbReference type="PROSITE" id="PS51123">
    <property type="entry name" value="OMPA_2"/>
    <property type="match status" value="1"/>
</dbReference>
<dbReference type="InterPro" id="IPR041544">
    <property type="entry name" value="MotY_N"/>
</dbReference>
<evidence type="ECO:0000256" key="2">
    <source>
        <dbReference type="ARBA" id="ARBA00023136"/>
    </source>
</evidence>
<dbReference type="GO" id="GO:0009279">
    <property type="term" value="C:cell outer membrane"/>
    <property type="evidence" value="ECO:0007669"/>
    <property type="project" value="UniProtKB-SubCell"/>
</dbReference>
<dbReference type="PANTHER" id="PTHR30329:SF17">
    <property type="entry name" value="LIPOPROTEIN YFIB-RELATED"/>
    <property type="match status" value="1"/>
</dbReference>
<evidence type="ECO:0000256" key="4">
    <source>
        <dbReference type="SAM" id="Phobius"/>
    </source>
</evidence>
<dbReference type="InterPro" id="IPR006664">
    <property type="entry name" value="OMP_bac"/>
</dbReference>
<evidence type="ECO:0000256" key="1">
    <source>
        <dbReference type="ARBA" id="ARBA00004442"/>
    </source>
</evidence>
<dbReference type="InterPro" id="IPR006665">
    <property type="entry name" value="OmpA-like"/>
</dbReference>
<comment type="subcellular location">
    <subcellularLocation>
        <location evidence="1">Cell outer membrane</location>
    </subcellularLocation>
</comment>
<proteinExistence type="predicted"/>
<evidence type="ECO:0000256" key="3">
    <source>
        <dbReference type="PROSITE-ProRule" id="PRU00473"/>
    </source>
</evidence>
<dbReference type="EMBL" id="SMFX01000001">
    <property type="protein sequence ID" value="TCK19299.1"/>
    <property type="molecule type" value="Genomic_DNA"/>
</dbReference>
<dbReference type="AlphaFoldDB" id="A0A4R1HIM5"/>
<reference evidence="6 7" key="1">
    <citation type="submission" date="2019-03" db="EMBL/GenBank/DDBJ databases">
        <title>Genomic Encyclopedia of Type Strains, Phase IV (KMG-IV): sequencing the most valuable type-strain genomes for metagenomic binning, comparative biology and taxonomic classification.</title>
        <authorList>
            <person name="Goeker M."/>
        </authorList>
    </citation>
    <scope>NUCLEOTIDE SEQUENCE [LARGE SCALE GENOMIC DNA]</scope>
    <source>
        <strain evidence="6 7">DSM 19610</strain>
    </source>
</reference>
<dbReference type="Proteomes" id="UP000295707">
    <property type="component" value="Unassembled WGS sequence"/>
</dbReference>
<organism evidence="6 7">
    <name type="scientific">Thiogranum longum</name>
    <dbReference type="NCBI Taxonomy" id="1537524"/>
    <lineage>
        <taxon>Bacteria</taxon>
        <taxon>Pseudomonadati</taxon>
        <taxon>Pseudomonadota</taxon>
        <taxon>Gammaproteobacteria</taxon>
        <taxon>Chromatiales</taxon>
        <taxon>Ectothiorhodospiraceae</taxon>
        <taxon>Thiogranum</taxon>
    </lineage>
</organism>
<evidence type="ECO:0000313" key="6">
    <source>
        <dbReference type="EMBL" id="TCK19299.1"/>
    </source>
</evidence>
<keyword evidence="4" id="KW-1133">Transmembrane helix</keyword>
<evidence type="ECO:0000313" key="7">
    <source>
        <dbReference type="Proteomes" id="UP000295707"/>
    </source>
</evidence>
<dbReference type="OrthoDB" id="5793320at2"/>
<dbReference type="InterPro" id="IPR050330">
    <property type="entry name" value="Bact_OuterMem_StrucFunc"/>
</dbReference>